<dbReference type="SUPFAM" id="SSF53649">
    <property type="entry name" value="Alkaline phosphatase-like"/>
    <property type="match status" value="1"/>
</dbReference>
<dbReference type="AlphaFoldDB" id="A0A225NEJ6"/>
<dbReference type="Proteomes" id="UP000215377">
    <property type="component" value="Unassembled WGS sequence"/>
</dbReference>
<evidence type="ECO:0000256" key="4">
    <source>
        <dbReference type="ARBA" id="ARBA00023180"/>
    </source>
</evidence>
<dbReference type="PANTHER" id="PTHR43108">
    <property type="entry name" value="N-ACETYLGLUCOSAMINE-6-SULFATASE FAMILY MEMBER"/>
    <property type="match status" value="1"/>
</dbReference>
<dbReference type="PANTHER" id="PTHR43108:SF6">
    <property type="entry name" value="N-SULPHOGLUCOSAMINE SULPHOHYDROLASE"/>
    <property type="match status" value="1"/>
</dbReference>
<keyword evidence="2" id="KW-0732">Signal</keyword>
<evidence type="ECO:0000313" key="6">
    <source>
        <dbReference type="EMBL" id="OWU70975.1"/>
    </source>
</evidence>
<dbReference type="Gene3D" id="3.40.720.10">
    <property type="entry name" value="Alkaline Phosphatase, subunit A"/>
    <property type="match status" value="2"/>
</dbReference>
<evidence type="ECO:0000256" key="3">
    <source>
        <dbReference type="ARBA" id="ARBA00022801"/>
    </source>
</evidence>
<evidence type="ECO:0000313" key="7">
    <source>
        <dbReference type="Proteomes" id="UP000215377"/>
    </source>
</evidence>
<evidence type="ECO:0000259" key="5">
    <source>
        <dbReference type="Pfam" id="PF00884"/>
    </source>
</evidence>
<dbReference type="PROSITE" id="PS00523">
    <property type="entry name" value="SULFATASE_1"/>
    <property type="match status" value="1"/>
</dbReference>
<proteinExistence type="inferred from homology"/>
<keyword evidence="4" id="KW-0325">Glycoprotein</keyword>
<dbReference type="GO" id="GO:0016787">
    <property type="term" value="F:hydrolase activity"/>
    <property type="evidence" value="ECO:0007669"/>
    <property type="project" value="UniProtKB-KW"/>
</dbReference>
<feature type="domain" description="Sulfatase N-terminal" evidence="5">
    <location>
        <begin position="4"/>
        <end position="379"/>
    </location>
</feature>
<dbReference type="InterPro" id="IPR024607">
    <property type="entry name" value="Sulfatase_CS"/>
</dbReference>
<comment type="caution">
    <text evidence="6">The sequence shown here is derived from an EMBL/GenBank/DDBJ whole genome shotgun (WGS) entry which is preliminary data.</text>
</comment>
<evidence type="ECO:0000256" key="1">
    <source>
        <dbReference type="ARBA" id="ARBA00008779"/>
    </source>
</evidence>
<sequence>MAHPNIIFIMCDDHAANAISAYGSVLNQTPNIDRLASEGARLDHCYVTNSICTPSRASILTGTYNHVNLVTTLDTHLDNRLPNVAKHLRMSGYQTAIFGKWHLGEGKAHEPSGFDDWAVVPGQGEYFDPMMIFPDGERRVPGYATDIITEQCADWITSRDKDRPFFLMCHHKAPHRPFVPHPRHADLYPDHLPVPETYDDDYANRAQAAAAAKMRIRLDMTYEDLGLVLPEGGSEIGELEKPGSEQRKVPDNPEGLVLIDRATGEKYTFKDKRALDLFKYQRYVKRYLRTVAAVDEGVGRLLDTLDAEGIAENTIVIYTSDQGFFLGEHGWFDKRFMYEESLQMPFLVRYPAEIAPGTVVNEIATNVDFAPTFLDYAGATTPSYMQGASLRPVLSGEAPDDWQDVAYHRYWMHKDDIHNAFAHYGVRSDRYKLIYWYNEALDQIGANEGEEPPEWELFDCHEDPHELRNLAADPDHGEVFMTMLALLDRKMAEIGDDPRHDSAQIRRQRAPR</sequence>
<dbReference type="OrthoDB" id="9795675at2"/>
<name>A0A225NEJ6_9RHOB</name>
<dbReference type="CDD" id="cd16031">
    <property type="entry name" value="G6S_like"/>
    <property type="match status" value="1"/>
</dbReference>
<keyword evidence="7" id="KW-1185">Reference proteome</keyword>
<keyword evidence="3" id="KW-0378">Hydrolase</keyword>
<gene>
    <name evidence="6" type="ORF">ATO3_19225</name>
</gene>
<reference evidence="6 7" key="1">
    <citation type="submission" date="2013-04" db="EMBL/GenBank/DDBJ databases">
        <title>Oceanicola sp. 22II1-22F33 Genome Sequencing.</title>
        <authorList>
            <person name="Lai Q."/>
            <person name="Li G."/>
            <person name="Shao Z."/>
        </authorList>
    </citation>
    <scope>NUCLEOTIDE SEQUENCE [LARGE SCALE GENOMIC DNA]</scope>
    <source>
        <strain evidence="6 7">22II1-22F33</strain>
    </source>
</reference>
<accession>A0A225NEJ6</accession>
<organism evidence="6 7">
    <name type="scientific">Marinibacterium profundimaris</name>
    <dbReference type="NCBI Taxonomy" id="1679460"/>
    <lineage>
        <taxon>Bacteria</taxon>
        <taxon>Pseudomonadati</taxon>
        <taxon>Pseudomonadota</taxon>
        <taxon>Alphaproteobacteria</taxon>
        <taxon>Rhodobacterales</taxon>
        <taxon>Paracoccaceae</taxon>
        <taxon>Marinibacterium</taxon>
    </lineage>
</organism>
<dbReference type="Pfam" id="PF00884">
    <property type="entry name" value="Sulfatase"/>
    <property type="match status" value="1"/>
</dbReference>
<dbReference type="EMBL" id="AQQR01000010">
    <property type="protein sequence ID" value="OWU70975.1"/>
    <property type="molecule type" value="Genomic_DNA"/>
</dbReference>
<dbReference type="InterPro" id="IPR017850">
    <property type="entry name" value="Alkaline_phosphatase_core_sf"/>
</dbReference>
<dbReference type="InterPro" id="IPR000917">
    <property type="entry name" value="Sulfatase_N"/>
</dbReference>
<evidence type="ECO:0000256" key="2">
    <source>
        <dbReference type="ARBA" id="ARBA00022729"/>
    </source>
</evidence>
<dbReference type="RefSeq" id="WP_088651529.1">
    <property type="nucleotide sequence ID" value="NZ_AQQR01000010.1"/>
</dbReference>
<comment type="similarity">
    <text evidence="1">Belongs to the sulfatase family.</text>
</comment>
<protein>
    <submittedName>
        <fullName evidence="6">Sulfatase</fullName>
    </submittedName>
</protein>